<dbReference type="Proteomes" id="UP000078237">
    <property type="component" value="Unassembled WGS sequence"/>
</dbReference>
<evidence type="ECO:0000313" key="3">
    <source>
        <dbReference type="Proteomes" id="UP000078237"/>
    </source>
</evidence>
<feature type="compositionally biased region" description="Low complexity" evidence="1">
    <location>
        <begin position="135"/>
        <end position="148"/>
    </location>
</feature>
<dbReference type="STRING" id="100816.A0A175VP71"/>
<dbReference type="AlphaFoldDB" id="A0A175VP71"/>
<feature type="region of interest" description="Disordered" evidence="1">
    <location>
        <begin position="132"/>
        <end position="162"/>
    </location>
</feature>
<keyword evidence="2" id="KW-0808">Transferase</keyword>
<gene>
    <name evidence="2" type="ORF">MMYC01_209928</name>
</gene>
<comment type="caution">
    <text evidence="2">The sequence shown here is derived from an EMBL/GenBank/DDBJ whole genome shotgun (WGS) entry which is preliminary data.</text>
</comment>
<reference evidence="2 3" key="1">
    <citation type="journal article" date="2016" name="Genome Announc.">
        <title>Genome Sequence of Madurella mycetomatis mm55, Isolated from a Human Mycetoma Case in Sudan.</title>
        <authorList>
            <person name="Smit S."/>
            <person name="Derks M.F."/>
            <person name="Bervoets S."/>
            <person name="Fahal A."/>
            <person name="van Leeuwen W."/>
            <person name="van Belkum A."/>
            <person name="van de Sande W.W."/>
        </authorList>
    </citation>
    <scope>NUCLEOTIDE SEQUENCE [LARGE SCALE GENOMIC DNA]</scope>
    <source>
        <strain evidence="3">mm55</strain>
    </source>
</reference>
<organism evidence="2 3">
    <name type="scientific">Madurella mycetomatis</name>
    <dbReference type="NCBI Taxonomy" id="100816"/>
    <lineage>
        <taxon>Eukaryota</taxon>
        <taxon>Fungi</taxon>
        <taxon>Dikarya</taxon>
        <taxon>Ascomycota</taxon>
        <taxon>Pezizomycotina</taxon>
        <taxon>Sordariomycetes</taxon>
        <taxon>Sordariomycetidae</taxon>
        <taxon>Sordariales</taxon>
        <taxon>Sordariales incertae sedis</taxon>
        <taxon>Madurella</taxon>
    </lineage>
</organism>
<dbReference type="GO" id="GO:0005634">
    <property type="term" value="C:nucleus"/>
    <property type="evidence" value="ECO:0007669"/>
    <property type="project" value="TreeGrafter"/>
</dbReference>
<evidence type="ECO:0000256" key="1">
    <source>
        <dbReference type="SAM" id="MobiDB-lite"/>
    </source>
</evidence>
<dbReference type="GO" id="GO:0000309">
    <property type="term" value="F:nicotinamide-nucleotide adenylyltransferase activity"/>
    <property type="evidence" value="ECO:0007669"/>
    <property type="project" value="TreeGrafter"/>
</dbReference>
<dbReference type="SUPFAM" id="SSF52374">
    <property type="entry name" value="Nucleotidylyl transferase"/>
    <property type="match status" value="1"/>
</dbReference>
<dbReference type="Gene3D" id="3.40.50.620">
    <property type="entry name" value="HUPs"/>
    <property type="match status" value="1"/>
</dbReference>
<dbReference type="VEuPathDB" id="FungiDB:MMYC01_209928"/>
<evidence type="ECO:0000313" key="2">
    <source>
        <dbReference type="EMBL" id="KXX73298.1"/>
    </source>
</evidence>
<name>A0A175VP71_9PEZI</name>
<dbReference type="InterPro" id="IPR014729">
    <property type="entry name" value="Rossmann-like_a/b/a_fold"/>
</dbReference>
<dbReference type="PANTHER" id="PTHR31285:SF0">
    <property type="entry name" value="NICOTINAMIDE MONONUCLEOTIDE ADENYLYLTRANSFERASE"/>
    <property type="match status" value="1"/>
</dbReference>
<dbReference type="GO" id="GO:0005737">
    <property type="term" value="C:cytoplasm"/>
    <property type="evidence" value="ECO:0007669"/>
    <property type="project" value="TreeGrafter"/>
</dbReference>
<dbReference type="EMBL" id="LCTW02000498">
    <property type="protein sequence ID" value="KXX73298.1"/>
    <property type="molecule type" value="Genomic_DNA"/>
</dbReference>
<protein>
    <submittedName>
        <fullName evidence="2">Nicotinamide mononucleotide adenylyltransferase</fullName>
    </submittedName>
</protein>
<dbReference type="OrthoDB" id="5591297at2759"/>
<keyword evidence="3" id="KW-1185">Reference proteome</keyword>
<dbReference type="GO" id="GO:0016887">
    <property type="term" value="F:ATP hydrolysis activity"/>
    <property type="evidence" value="ECO:0007669"/>
    <property type="project" value="TreeGrafter"/>
</dbReference>
<accession>A0A175VP71</accession>
<proteinExistence type="predicted"/>
<keyword evidence="2" id="KW-0548">Nucleotidyltransferase</keyword>
<sequence>MPAQAPTSAHSLINFFSRSLSAFQSSGSKLHIVCTAAPAPQHRGSGHHGQPTPLPPRARPCTLIVLDSSFNPPTRAHLRMAASAVHDLADKEGQRPAALRLLLLLSVNNADKTPKPAAFDKRLAMMWAFARDLQQQRQQQQQGQQGEQGEPEPSSAEDGRAHDEGLSIDLGLSTLPYFHEKSAAIAESEFYKGEGDGGDAKMEQLILVGYDTLIRIFNPKYYGSPGSVADGVTSMRRALAPFFARARLRVTLRTDDEWGNEEEQRAYLESLWKADGLGGADGSREWEGRIEMVEGRRVGADIISSTYARAAARDRDQDRLDALVTPEVRWWIDQERLYAE</sequence>
<dbReference type="PANTHER" id="PTHR31285">
    <property type="entry name" value="NICOTINAMIDE MONONUCLEOTIDE ADENYLYLTRANSFERASE"/>
    <property type="match status" value="1"/>
</dbReference>